<dbReference type="CDD" id="cd00801">
    <property type="entry name" value="INT_P4_C"/>
    <property type="match status" value="1"/>
</dbReference>
<dbReference type="Pfam" id="PF00589">
    <property type="entry name" value="Phage_integrase"/>
    <property type="match status" value="1"/>
</dbReference>
<dbReference type="GO" id="GO:0006310">
    <property type="term" value="P:DNA recombination"/>
    <property type="evidence" value="ECO:0007669"/>
    <property type="project" value="UniProtKB-KW"/>
</dbReference>
<dbReference type="SUPFAM" id="SSF56349">
    <property type="entry name" value="DNA breaking-rejoining enzymes"/>
    <property type="match status" value="1"/>
</dbReference>
<accession>G8DRB9</accession>
<dbReference type="InterPro" id="IPR050808">
    <property type="entry name" value="Phage_Integrase"/>
</dbReference>
<evidence type="ECO:0000256" key="4">
    <source>
        <dbReference type="ARBA" id="ARBA00023172"/>
    </source>
</evidence>
<dbReference type="GO" id="GO:0003677">
    <property type="term" value="F:DNA binding"/>
    <property type="evidence" value="ECO:0007669"/>
    <property type="project" value="UniProtKB-KW"/>
</dbReference>
<dbReference type="InterPro" id="IPR038488">
    <property type="entry name" value="Integrase_DNA-bd_sf"/>
</dbReference>
<dbReference type="Gene3D" id="3.30.160.390">
    <property type="entry name" value="Integrase, DNA-binding domain"/>
    <property type="match status" value="1"/>
</dbReference>
<keyword evidence="3" id="KW-0238">DNA-binding</keyword>
<dbReference type="Pfam" id="PF13356">
    <property type="entry name" value="Arm-DNA-bind_3"/>
    <property type="match status" value="1"/>
</dbReference>
<keyword evidence="4" id="KW-0233">DNA recombination</keyword>
<dbReference type="Gene3D" id="1.10.150.130">
    <property type="match status" value="1"/>
</dbReference>
<sequence>MAISDTKLRKLLAKEKPYQVADGGGLYIEILPSGRKVWRLRYRLKGVQEKATLGEYPSFSLLEARKWREECKSMVAHGISPAQKKQQDKLKQKEPTTVAAFSQRWMTDIVEKSNQHPRNIIRVLKKDIIPYIGKQEIKDLTPVHIQVVVDKIKVRGSDHVALLARNILKRMLAYAISRGLIFNNPAVAIEAKYIAQASSREVALTPTEVGILLRAIYTSSMNRRYKLALHLLILCMVRKSELTNATWDEINFDKAEWHIPASRMKMDKPHIVPLSLQALAMFEELKALAMDSQYVFPSRNTPNQPVSKTTLNSAVRTLDLQIRDFVIHDFRRTASTILHEQGYNSDWIETSLAHKIGGIRGVYNRAQYLEQRREMLQTWADFVDSQIDDGKRVIIGRFGKAYKAG</sequence>
<dbReference type="RefSeq" id="WP_159108888.1">
    <property type="nucleotide sequence ID" value="NZ_CAXOPX010000020.1"/>
</dbReference>
<keyword evidence="2" id="KW-0229">DNA integration</keyword>
<dbReference type="InterPro" id="IPR010998">
    <property type="entry name" value="Integrase_recombinase_N"/>
</dbReference>
<name>G8DRB9_PROMI</name>
<dbReference type="InterPro" id="IPR053876">
    <property type="entry name" value="Phage_int_M"/>
</dbReference>
<dbReference type="InterPro" id="IPR002104">
    <property type="entry name" value="Integrase_catalytic"/>
</dbReference>
<feature type="domain" description="Tyr recombinase" evidence="5">
    <location>
        <begin position="199"/>
        <end position="376"/>
    </location>
</feature>
<organism evidence="6">
    <name type="scientific">Proteus mirabilis</name>
    <dbReference type="NCBI Taxonomy" id="584"/>
    <lineage>
        <taxon>Bacteria</taxon>
        <taxon>Pseudomonadati</taxon>
        <taxon>Pseudomonadota</taxon>
        <taxon>Gammaproteobacteria</taxon>
        <taxon>Enterobacterales</taxon>
        <taxon>Morganellaceae</taxon>
        <taxon>Proteus</taxon>
    </lineage>
</organism>
<dbReference type="InterPro" id="IPR025166">
    <property type="entry name" value="Integrase_DNA_bind_dom"/>
</dbReference>
<dbReference type="PROSITE" id="PS51898">
    <property type="entry name" value="TYR_RECOMBINASE"/>
    <property type="match status" value="1"/>
</dbReference>
<reference evidence="6" key="1">
    <citation type="journal article" date="2011" name="J. Antimicrob. Chemother.">
        <title>The new variant of Salmonella genomic island 1 (SGI1-V) from a Proteus mirabilis French clinical isolate harbours blaVEB-6 and qnrA1 in the multiple antibiotic resistance region.</title>
        <authorList>
            <person name="Siebor E."/>
            <person name="Neuwirth C."/>
        </authorList>
    </citation>
    <scope>NUCLEOTIDE SEQUENCE</scope>
    <source>
        <strain evidence="6">VB1248</strain>
    </source>
</reference>
<dbReference type="AlphaFoldDB" id="G8DRB9"/>
<comment type="similarity">
    <text evidence="1">Belongs to the 'phage' integrase family.</text>
</comment>
<evidence type="ECO:0000256" key="2">
    <source>
        <dbReference type="ARBA" id="ARBA00022908"/>
    </source>
</evidence>
<evidence type="ECO:0000313" key="6">
    <source>
        <dbReference type="EMBL" id="AED98738.1"/>
    </source>
</evidence>
<dbReference type="GO" id="GO:0015074">
    <property type="term" value="P:DNA integration"/>
    <property type="evidence" value="ECO:0007669"/>
    <property type="project" value="UniProtKB-KW"/>
</dbReference>
<dbReference type="PANTHER" id="PTHR30629">
    <property type="entry name" value="PROPHAGE INTEGRASE"/>
    <property type="match status" value="1"/>
</dbReference>
<evidence type="ECO:0000259" key="5">
    <source>
        <dbReference type="PROSITE" id="PS51898"/>
    </source>
</evidence>
<proteinExistence type="inferred from homology"/>
<dbReference type="Pfam" id="PF22022">
    <property type="entry name" value="Phage_int_M"/>
    <property type="match status" value="1"/>
</dbReference>
<dbReference type="EMBL" id="HQ888851">
    <property type="protein sequence ID" value="AED98738.1"/>
    <property type="molecule type" value="Genomic_DNA"/>
</dbReference>
<dbReference type="PANTHER" id="PTHR30629:SF2">
    <property type="entry name" value="PROPHAGE INTEGRASE INTS-RELATED"/>
    <property type="match status" value="1"/>
</dbReference>
<protein>
    <submittedName>
        <fullName evidence="6">Putative phage integrase</fullName>
    </submittedName>
</protein>
<evidence type="ECO:0000256" key="3">
    <source>
        <dbReference type="ARBA" id="ARBA00023125"/>
    </source>
</evidence>
<dbReference type="Gene3D" id="1.10.443.10">
    <property type="entry name" value="Intergrase catalytic core"/>
    <property type="match status" value="1"/>
</dbReference>
<evidence type="ECO:0000256" key="1">
    <source>
        <dbReference type="ARBA" id="ARBA00008857"/>
    </source>
</evidence>
<dbReference type="InterPro" id="IPR013762">
    <property type="entry name" value="Integrase-like_cat_sf"/>
</dbReference>
<dbReference type="InterPro" id="IPR011010">
    <property type="entry name" value="DNA_brk_join_enz"/>
</dbReference>